<dbReference type="RefSeq" id="WP_139604274.1">
    <property type="nucleotide sequence ID" value="NZ_VDCQ01000032.1"/>
</dbReference>
<organism evidence="2 3">
    <name type="scientific">Paenibacillus hemerocallicola</name>
    <dbReference type="NCBI Taxonomy" id="1172614"/>
    <lineage>
        <taxon>Bacteria</taxon>
        <taxon>Bacillati</taxon>
        <taxon>Bacillota</taxon>
        <taxon>Bacilli</taxon>
        <taxon>Bacillales</taxon>
        <taxon>Paenibacillaceae</taxon>
        <taxon>Paenibacillus</taxon>
    </lineage>
</organism>
<proteinExistence type="predicted"/>
<feature type="compositionally biased region" description="Basic and acidic residues" evidence="1">
    <location>
        <begin position="27"/>
        <end position="43"/>
    </location>
</feature>
<protein>
    <submittedName>
        <fullName evidence="2">Uncharacterized protein</fullName>
    </submittedName>
</protein>
<name>A0A5C4T527_9BACL</name>
<sequence>MLLDQKQTEYYTHVDGESVSSIAVESELGKGEGTEPIVREKGSGRQIPYTRQRPSGSVRFRLEPGVHYTVGLRDCIAGASGDTDCAQ</sequence>
<accession>A0A5C4T527</accession>
<keyword evidence="3" id="KW-1185">Reference proteome</keyword>
<dbReference type="EMBL" id="VDCQ01000032">
    <property type="protein sequence ID" value="TNJ64174.1"/>
    <property type="molecule type" value="Genomic_DNA"/>
</dbReference>
<evidence type="ECO:0000313" key="2">
    <source>
        <dbReference type="EMBL" id="TNJ64174.1"/>
    </source>
</evidence>
<comment type="caution">
    <text evidence="2">The sequence shown here is derived from an EMBL/GenBank/DDBJ whole genome shotgun (WGS) entry which is preliminary data.</text>
</comment>
<dbReference type="AlphaFoldDB" id="A0A5C4T527"/>
<evidence type="ECO:0000313" key="3">
    <source>
        <dbReference type="Proteomes" id="UP000307943"/>
    </source>
</evidence>
<gene>
    <name evidence="2" type="ORF">FE784_21390</name>
</gene>
<reference evidence="2 3" key="1">
    <citation type="submission" date="2019-05" db="EMBL/GenBank/DDBJ databases">
        <title>We sequenced the genome of Paenibacillus hemerocallicola KCTC 33185 for further insight into its adaptation and study the phylogeny of Paenibacillus.</title>
        <authorList>
            <person name="Narsing Rao M.P."/>
        </authorList>
    </citation>
    <scope>NUCLEOTIDE SEQUENCE [LARGE SCALE GENOMIC DNA]</scope>
    <source>
        <strain evidence="2 3">KCTC 33185</strain>
    </source>
</reference>
<dbReference type="Proteomes" id="UP000307943">
    <property type="component" value="Unassembled WGS sequence"/>
</dbReference>
<feature type="region of interest" description="Disordered" evidence="1">
    <location>
        <begin position="22"/>
        <end position="54"/>
    </location>
</feature>
<evidence type="ECO:0000256" key="1">
    <source>
        <dbReference type="SAM" id="MobiDB-lite"/>
    </source>
</evidence>